<dbReference type="RefSeq" id="WP_188664072.1">
    <property type="nucleotide sequence ID" value="NZ_BMHV01000011.1"/>
</dbReference>
<accession>A0A917C276</accession>
<keyword evidence="2" id="KW-0489">Methyltransferase</keyword>
<reference evidence="2" key="1">
    <citation type="journal article" date="2014" name="Int. J. Syst. Evol. Microbiol.">
        <title>Complete genome sequence of Corynebacterium casei LMG S-19264T (=DSM 44701T), isolated from a smear-ripened cheese.</title>
        <authorList>
            <consortium name="US DOE Joint Genome Institute (JGI-PGF)"/>
            <person name="Walter F."/>
            <person name="Albersmeier A."/>
            <person name="Kalinowski J."/>
            <person name="Ruckert C."/>
        </authorList>
    </citation>
    <scope>NUCLEOTIDE SEQUENCE</scope>
    <source>
        <strain evidence="2">CGMCC 1.15254</strain>
    </source>
</reference>
<dbReference type="InterPro" id="IPR013216">
    <property type="entry name" value="Methyltransf_11"/>
</dbReference>
<dbReference type="AlphaFoldDB" id="A0A917C276"/>
<dbReference type="CDD" id="cd02440">
    <property type="entry name" value="AdoMet_MTases"/>
    <property type="match status" value="1"/>
</dbReference>
<dbReference type="InterPro" id="IPR029063">
    <property type="entry name" value="SAM-dependent_MTases_sf"/>
</dbReference>
<evidence type="ECO:0000313" key="2">
    <source>
        <dbReference type="EMBL" id="GGF64461.1"/>
    </source>
</evidence>
<name>A0A917C276_9PROT</name>
<keyword evidence="2" id="KW-0808">Transferase</keyword>
<reference evidence="2" key="2">
    <citation type="submission" date="2020-09" db="EMBL/GenBank/DDBJ databases">
        <authorList>
            <person name="Sun Q."/>
            <person name="Zhou Y."/>
        </authorList>
    </citation>
    <scope>NUCLEOTIDE SEQUENCE</scope>
    <source>
        <strain evidence="2">CGMCC 1.15254</strain>
    </source>
</reference>
<dbReference type="PANTHER" id="PTHR43861">
    <property type="entry name" value="TRANS-ACONITATE 2-METHYLTRANSFERASE-RELATED"/>
    <property type="match status" value="1"/>
</dbReference>
<feature type="domain" description="Methyltransferase type 11" evidence="1">
    <location>
        <begin position="42"/>
        <end position="133"/>
    </location>
</feature>
<dbReference type="Proteomes" id="UP000632498">
    <property type="component" value="Unassembled WGS sequence"/>
</dbReference>
<dbReference type="GO" id="GO:0032259">
    <property type="term" value="P:methylation"/>
    <property type="evidence" value="ECO:0007669"/>
    <property type="project" value="UniProtKB-KW"/>
</dbReference>
<dbReference type="SUPFAM" id="SSF53335">
    <property type="entry name" value="S-adenosyl-L-methionine-dependent methyltransferases"/>
    <property type="match status" value="1"/>
</dbReference>
<organism evidence="2 3">
    <name type="scientific">Terasakiella brassicae</name>
    <dbReference type="NCBI Taxonomy" id="1634917"/>
    <lineage>
        <taxon>Bacteria</taxon>
        <taxon>Pseudomonadati</taxon>
        <taxon>Pseudomonadota</taxon>
        <taxon>Alphaproteobacteria</taxon>
        <taxon>Rhodospirillales</taxon>
        <taxon>Terasakiellaceae</taxon>
        <taxon>Terasakiella</taxon>
    </lineage>
</organism>
<comment type="caution">
    <text evidence="2">The sequence shown here is derived from an EMBL/GenBank/DDBJ whole genome shotgun (WGS) entry which is preliminary data.</text>
</comment>
<proteinExistence type="predicted"/>
<sequence>MKLEAYEAEAALEQDHWWFVARRSFFQAYISRLNLPETAKILDIGTSTGTNLRMLVDMGFSNIQGLDFSEHAIAFCHAKGLPAVTKGDICAVPFENDSFDLVVATDILEHVDDDKTALKEIYRILKPGGHALITVPMFMSLWGLQDDISLHKRRYNKSEITNLIKAAPFSVQVECFFNFILFIPIWSARKIIRFFNIQAKSENNINNAFINRCLKVIFELDTKIAPIIKPPFGVSYFYLLQK</sequence>
<dbReference type="GO" id="GO:0008757">
    <property type="term" value="F:S-adenosylmethionine-dependent methyltransferase activity"/>
    <property type="evidence" value="ECO:0007669"/>
    <property type="project" value="InterPro"/>
</dbReference>
<evidence type="ECO:0000259" key="1">
    <source>
        <dbReference type="Pfam" id="PF08241"/>
    </source>
</evidence>
<gene>
    <name evidence="2" type="ORF">GCM10011332_18200</name>
</gene>
<dbReference type="Pfam" id="PF08241">
    <property type="entry name" value="Methyltransf_11"/>
    <property type="match status" value="1"/>
</dbReference>
<evidence type="ECO:0000313" key="3">
    <source>
        <dbReference type="Proteomes" id="UP000632498"/>
    </source>
</evidence>
<dbReference type="EMBL" id="BMHV01000011">
    <property type="protein sequence ID" value="GGF64461.1"/>
    <property type="molecule type" value="Genomic_DNA"/>
</dbReference>
<protein>
    <submittedName>
        <fullName evidence="2">Methyltransferase</fullName>
    </submittedName>
</protein>
<keyword evidence="3" id="KW-1185">Reference proteome</keyword>
<dbReference type="Gene3D" id="3.40.50.150">
    <property type="entry name" value="Vaccinia Virus protein VP39"/>
    <property type="match status" value="1"/>
</dbReference>